<comment type="cofactor">
    <cofactor evidence="1 7">
        <name>Zn(2+)</name>
        <dbReference type="ChEBI" id="CHEBI:29105"/>
    </cofactor>
</comment>
<accession>A0A7R7ZQ54</accession>
<feature type="domain" description="Alcohol dehydrogenase-like N-terminal" evidence="9">
    <location>
        <begin position="27"/>
        <end position="130"/>
    </location>
</feature>
<dbReference type="PANTHER" id="PTHR42813:SF3">
    <property type="entry name" value="GLUTATHIONE-INDEPENDENT FORMALDEHYDE DEHYDROGENASE"/>
    <property type="match status" value="1"/>
</dbReference>
<protein>
    <recommendedName>
        <fullName evidence="12">Alcohol dehydrogenase</fullName>
    </recommendedName>
</protein>
<dbReference type="InterPro" id="IPR036291">
    <property type="entry name" value="NAD(P)-bd_dom_sf"/>
</dbReference>
<dbReference type="InterPro" id="IPR002328">
    <property type="entry name" value="ADH_Zn_CS"/>
</dbReference>
<dbReference type="KEGG" id="ache:ACHE_60204S"/>
<keyword evidence="3 7" id="KW-0479">Metal-binding</keyword>
<reference evidence="10" key="1">
    <citation type="submission" date="2021-01" db="EMBL/GenBank/DDBJ databases">
        <authorList>
            <consortium name="Aspergillus chevalieri M1 genome sequencing consortium"/>
            <person name="Kazuki M."/>
            <person name="Futagami T."/>
        </authorList>
    </citation>
    <scope>NUCLEOTIDE SEQUENCE</scope>
    <source>
        <strain evidence="10">M1</strain>
    </source>
</reference>
<dbReference type="SUPFAM" id="SSF51735">
    <property type="entry name" value="NAD(P)-binding Rossmann-fold domains"/>
    <property type="match status" value="1"/>
</dbReference>
<dbReference type="Pfam" id="PF00107">
    <property type="entry name" value="ADH_zinc_N"/>
    <property type="match status" value="1"/>
</dbReference>
<dbReference type="GO" id="GO:0008270">
    <property type="term" value="F:zinc ion binding"/>
    <property type="evidence" value="ECO:0007669"/>
    <property type="project" value="InterPro"/>
</dbReference>
<dbReference type="CDD" id="cd08282">
    <property type="entry name" value="PFDH_like"/>
    <property type="match status" value="1"/>
</dbReference>
<sequence length="367" mass="39419">MQALVYNGTPYNVTIANVSRPTIQNHTDAVVRITTSAICGSDLHFYHGLMGGTPPYVVGHEAIGYVSEVGDAVSSLSVGDYVVIPDNAAAGHLEMVPEALDSFGGGTELGGLQAEYARVPFADDSLIPVPLTHETTNSSIECDYLTTGDIFATGWSAIDYSGFQPGDTVAVFGAGPVGLLAAYSALLRGASNVYSVDREPMRLERAASIGAIPINFNESDPVQQIMKHEPNGVTRAVDCVGMEAVNARGESEEGIILRNMINVVAQNGGIGQIGVYMRQETSPAAPLGDSIPQNVPFAISDFFLKHLRYEAGIVDPKVLAPQLVELISAGRARPSFISTAEIRIDEVPRYYERFDRKEEIKVYIHFP</sequence>
<keyword evidence="4 7" id="KW-0862">Zinc</keyword>
<evidence type="ECO:0008006" key="12">
    <source>
        <dbReference type="Google" id="ProtNLM"/>
    </source>
</evidence>
<evidence type="ECO:0000256" key="5">
    <source>
        <dbReference type="ARBA" id="ARBA00023002"/>
    </source>
</evidence>
<dbReference type="SUPFAM" id="SSF50129">
    <property type="entry name" value="GroES-like"/>
    <property type="match status" value="1"/>
</dbReference>
<evidence type="ECO:0000313" key="11">
    <source>
        <dbReference type="Proteomes" id="UP000637239"/>
    </source>
</evidence>
<dbReference type="GO" id="GO:0016491">
    <property type="term" value="F:oxidoreductase activity"/>
    <property type="evidence" value="ECO:0007669"/>
    <property type="project" value="UniProtKB-KW"/>
</dbReference>
<evidence type="ECO:0000256" key="4">
    <source>
        <dbReference type="ARBA" id="ARBA00022833"/>
    </source>
</evidence>
<dbReference type="InterPro" id="IPR011032">
    <property type="entry name" value="GroES-like_sf"/>
</dbReference>
<evidence type="ECO:0000259" key="8">
    <source>
        <dbReference type="Pfam" id="PF00107"/>
    </source>
</evidence>
<name>A0A7R7ZQ54_ASPCH</name>
<evidence type="ECO:0000259" key="9">
    <source>
        <dbReference type="Pfam" id="PF08240"/>
    </source>
</evidence>
<evidence type="ECO:0000256" key="3">
    <source>
        <dbReference type="ARBA" id="ARBA00022723"/>
    </source>
</evidence>
<dbReference type="AlphaFoldDB" id="A0A7R7ZQ54"/>
<dbReference type="EMBL" id="AP024421">
    <property type="protein sequence ID" value="BCR90318.1"/>
    <property type="molecule type" value="Genomic_DNA"/>
</dbReference>
<evidence type="ECO:0000313" key="10">
    <source>
        <dbReference type="EMBL" id="BCR90318.1"/>
    </source>
</evidence>
<dbReference type="InterPro" id="IPR013154">
    <property type="entry name" value="ADH-like_N"/>
</dbReference>
<dbReference type="Pfam" id="PF08240">
    <property type="entry name" value="ADH_N"/>
    <property type="match status" value="1"/>
</dbReference>
<feature type="domain" description="Alcohol dehydrogenase-like C-terminal" evidence="8">
    <location>
        <begin position="176"/>
        <end position="277"/>
    </location>
</feature>
<evidence type="ECO:0000256" key="2">
    <source>
        <dbReference type="ARBA" id="ARBA00008072"/>
    </source>
</evidence>
<organism evidence="10 11">
    <name type="scientific">Aspergillus chevalieri</name>
    <name type="common">Eurotium chevalieri</name>
    <dbReference type="NCBI Taxonomy" id="182096"/>
    <lineage>
        <taxon>Eukaryota</taxon>
        <taxon>Fungi</taxon>
        <taxon>Dikarya</taxon>
        <taxon>Ascomycota</taxon>
        <taxon>Pezizomycotina</taxon>
        <taxon>Eurotiomycetes</taxon>
        <taxon>Eurotiomycetidae</taxon>
        <taxon>Eurotiales</taxon>
        <taxon>Aspergillaceae</taxon>
        <taxon>Aspergillus</taxon>
        <taxon>Aspergillus subgen. Aspergillus</taxon>
    </lineage>
</organism>
<reference evidence="10" key="2">
    <citation type="submission" date="2021-02" db="EMBL/GenBank/DDBJ databases">
        <title>Aspergillus chevalieri M1 genome sequence.</title>
        <authorList>
            <person name="Kadooka C."/>
            <person name="Mori K."/>
            <person name="Futagami T."/>
        </authorList>
    </citation>
    <scope>NUCLEOTIDE SEQUENCE</scope>
    <source>
        <strain evidence="10">M1</strain>
    </source>
</reference>
<evidence type="ECO:0000256" key="6">
    <source>
        <dbReference type="ARBA" id="ARBA00023027"/>
    </source>
</evidence>
<proteinExistence type="inferred from homology"/>
<keyword evidence="5" id="KW-0560">Oxidoreductase</keyword>
<dbReference type="Gene3D" id="3.90.180.10">
    <property type="entry name" value="Medium-chain alcohol dehydrogenases, catalytic domain"/>
    <property type="match status" value="1"/>
</dbReference>
<dbReference type="PANTHER" id="PTHR42813">
    <property type="entry name" value="ZINC-TYPE ALCOHOL DEHYDROGENASE-LIKE"/>
    <property type="match status" value="1"/>
</dbReference>
<dbReference type="Gene3D" id="3.40.50.720">
    <property type="entry name" value="NAD(P)-binding Rossmann-like Domain"/>
    <property type="match status" value="1"/>
</dbReference>
<evidence type="ECO:0000256" key="7">
    <source>
        <dbReference type="RuleBase" id="RU361277"/>
    </source>
</evidence>
<evidence type="ECO:0000256" key="1">
    <source>
        <dbReference type="ARBA" id="ARBA00001947"/>
    </source>
</evidence>
<dbReference type="RefSeq" id="XP_043138840.1">
    <property type="nucleotide sequence ID" value="XM_043281352.1"/>
</dbReference>
<keyword evidence="6" id="KW-0520">NAD</keyword>
<dbReference type="InterPro" id="IPR013149">
    <property type="entry name" value="ADH-like_C"/>
</dbReference>
<gene>
    <name evidence="10" type="ORF">ACHE_60204S</name>
</gene>
<comment type="similarity">
    <text evidence="2 7">Belongs to the zinc-containing alcohol dehydrogenase family.</text>
</comment>
<dbReference type="GeneID" id="66984676"/>
<dbReference type="Proteomes" id="UP000637239">
    <property type="component" value="Chromosome 6"/>
</dbReference>
<dbReference type="PROSITE" id="PS00059">
    <property type="entry name" value="ADH_ZINC"/>
    <property type="match status" value="1"/>
</dbReference>
<keyword evidence="11" id="KW-1185">Reference proteome</keyword>